<proteinExistence type="inferred from homology"/>
<comment type="caution">
    <text evidence="8">The sequence shown here is derived from an EMBL/GenBank/DDBJ whole genome shotgun (WGS) entry which is preliminary data.</text>
</comment>
<dbReference type="SUPFAM" id="SSF54928">
    <property type="entry name" value="RNA-binding domain, RBD"/>
    <property type="match status" value="1"/>
</dbReference>
<dbReference type="GO" id="GO:0005730">
    <property type="term" value="C:nucleolus"/>
    <property type="evidence" value="ECO:0007669"/>
    <property type="project" value="UniProtKB-SubCell"/>
</dbReference>
<keyword evidence="4" id="KW-0539">Nucleus</keyword>
<dbReference type="AlphaFoldDB" id="A0A2G9H119"/>
<protein>
    <submittedName>
        <fullName evidence="8">Splicing factor 3b, subunit 4</fullName>
    </submittedName>
</protein>
<dbReference type="CDD" id="cd12395">
    <property type="entry name" value="RRM2_RBM34"/>
    <property type="match status" value="1"/>
</dbReference>
<accession>A0A2G9H119</accession>
<evidence type="ECO:0000256" key="2">
    <source>
        <dbReference type="ARBA" id="ARBA00007077"/>
    </source>
</evidence>
<reference evidence="9" key="1">
    <citation type="journal article" date="2018" name="Gigascience">
        <title>Genome assembly of the Pink Ipe (Handroanthus impetiginosus, Bignoniaceae), a highly valued, ecologically keystone Neotropical timber forest tree.</title>
        <authorList>
            <person name="Silva-Junior O.B."/>
            <person name="Grattapaglia D."/>
            <person name="Novaes E."/>
            <person name="Collevatti R.G."/>
        </authorList>
    </citation>
    <scope>NUCLEOTIDE SEQUENCE [LARGE SCALE GENOMIC DNA]</scope>
    <source>
        <strain evidence="9">cv. UFG-1</strain>
    </source>
</reference>
<dbReference type="Pfam" id="PF00076">
    <property type="entry name" value="RRM_1"/>
    <property type="match status" value="1"/>
</dbReference>
<evidence type="ECO:0000256" key="5">
    <source>
        <dbReference type="PROSITE-ProRule" id="PRU00176"/>
    </source>
</evidence>
<dbReference type="OrthoDB" id="442677at2759"/>
<dbReference type="PANTHER" id="PTHR23236:SF25">
    <property type="entry name" value="RNA-BINDING PROTEIN 34"/>
    <property type="match status" value="1"/>
</dbReference>
<dbReference type="Proteomes" id="UP000231279">
    <property type="component" value="Unassembled WGS sequence"/>
</dbReference>
<name>A0A2G9H119_9LAMI</name>
<evidence type="ECO:0000256" key="3">
    <source>
        <dbReference type="ARBA" id="ARBA00022884"/>
    </source>
</evidence>
<evidence type="ECO:0000313" key="9">
    <source>
        <dbReference type="Proteomes" id="UP000231279"/>
    </source>
</evidence>
<feature type="compositionally biased region" description="Polar residues" evidence="6">
    <location>
        <begin position="223"/>
        <end position="232"/>
    </location>
</feature>
<evidence type="ECO:0000256" key="4">
    <source>
        <dbReference type="ARBA" id="ARBA00023242"/>
    </source>
</evidence>
<dbReference type="InterPro" id="IPR034221">
    <property type="entry name" value="RBM34_RRM2"/>
</dbReference>
<organism evidence="8 9">
    <name type="scientific">Handroanthus impetiginosus</name>
    <dbReference type="NCBI Taxonomy" id="429701"/>
    <lineage>
        <taxon>Eukaryota</taxon>
        <taxon>Viridiplantae</taxon>
        <taxon>Streptophyta</taxon>
        <taxon>Embryophyta</taxon>
        <taxon>Tracheophyta</taxon>
        <taxon>Spermatophyta</taxon>
        <taxon>Magnoliopsida</taxon>
        <taxon>eudicotyledons</taxon>
        <taxon>Gunneridae</taxon>
        <taxon>Pentapetalae</taxon>
        <taxon>asterids</taxon>
        <taxon>lamiids</taxon>
        <taxon>Lamiales</taxon>
        <taxon>Bignoniaceae</taxon>
        <taxon>Crescentiina</taxon>
        <taxon>Tabebuia alliance</taxon>
        <taxon>Handroanthus</taxon>
    </lineage>
</organism>
<dbReference type="EMBL" id="NKXS01002998">
    <property type="protein sequence ID" value="PIN11224.1"/>
    <property type="molecule type" value="Genomic_DNA"/>
</dbReference>
<sequence length="282" mass="31143">MVFWLAKGAVIKKQINENGDSVHAYIVFKAEESAQASLAHNMAVVGGNHIRVDRACPPRKKLKGDDSPLYDNRRTVFVGNLPFDVKDEEIYKLFTGIKNLETSVEAVRVIRDPGSSLGKGIAYVLFKTTDATNLVLKKHNLKIRDRELRLSHAKSNNTPSKRKNSSQPEITNTPAKKFAVASRTPDSGNKVRAKANVSYQGIRASKSGSQKKVHKKITTTTKSVSQAATTQKLRTKKRPAVAARKEKARKAANTTQVAGTKRKLGNRTPETGGQKKKARKFR</sequence>
<dbReference type="InterPro" id="IPR035979">
    <property type="entry name" value="RBD_domain_sf"/>
</dbReference>
<dbReference type="InterPro" id="IPR000504">
    <property type="entry name" value="RRM_dom"/>
</dbReference>
<feature type="domain" description="RRM" evidence="7">
    <location>
        <begin position="74"/>
        <end position="155"/>
    </location>
</feature>
<evidence type="ECO:0000256" key="6">
    <source>
        <dbReference type="SAM" id="MobiDB-lite"/>
    </source>
</evidence>
<dbReference type="PANTHER" id="PTHR23236">
    <property type="entry name" value="EUKARYOTIC TRANSLATION INITIATION FACTOR 4B/4H"/>
    <property type="match status" value="1"/>
</dbReference>
<comment type="subcellular location">
    <subcellularLocation>
        <location evidence="1">Nucleus</location>
        <location evidence="1">Nucleolus</location>
    </subcellularLocation>
</comment>
<keyword evidence="3 5" id="KW-0694">RNA-binding</keyword>
<dbReference type="GO" id="GO:0003723">
    <property type="term" value="F:RNA binding"/>
    <property type="evidence" value="ECO:0007669"/>
    <property type="project" value="UniProtKB-UniRule"/>
</dbReference>
<dbReference type="Gene3D" id="3.30.70.330">
    <property type="match status" value="1"/>
</dbReference>
<gene>
    <name evidence="8" type="ORF">CDL12_16184</name>
</gene>
<dbReference type="STRING" id="429701.A0A2G9H119"/>
<dbReference type="PROSITE" id="PS50102">
    <property type="entry name" value="RRM"/>
    <property type="match status" value="1"/>
</dbReference>
<evidence type="ECO:0000256" key="1">
    <source>
        <dbReference type="ARBA" id="ARBA00004604"/>
    </source>
</evidence>
<dbReference type="SMART" id="SM00360">
    <property type="entry name" value="RRM"/>
    <property type="match status" value="1"/>
</dbReference>
<keyword evidence="9" id="KW-1185">Reference proteome</keyword>
<feature type="compositionally biased region" description="Polar residues" evidence="6">
    <location>
        <begin position="153"/>
        <end position="174"/>
    </location>
</feature>
<comment type="similarity">
    <text evidence="2">Belongs to the RRM RBM34 family.</text>
</comment>
<feature type="region of interest" description="Disordered" evidence="6">
    <location>
        <begin position="148"/>
        <end position="282"/>
    </location>
</feature>
<evidence type="ECO:0000259" key="7">
    <source>
        <dbReference type="PROSITE" id="PS50102"/>
    </source>
</evidence>
<dbReference type="InterPro" id="IPR012677">
    <property type="entry name" value="Nucleotide-bd_a/b_plait_sf"/>
</dbReference>
<evidence type="ECO:0000313" key="8">
    <source>
        <dbReference type="EMBL" id="PIN11224.1"/>
    </source>
</evidence>